<evidence type="ECO:0000313" key="2">
    <source>
        <dbReference type="Proteomes" id="UP000076842"/>
    </source>
</evidence>
<sequence>MNDQVMFTRRLHVTLPFYDAAASTSGRRLSRVLLLLLLLLGEGSLKLIRRRVRSGSGRTARNGIRCRPRLRLRLLIIRSRV</sequence>
<dbReference type="EMBL" id="KV424003">
    <property type="protein sequence ID" value="KZT54983.1"/>
    <property type="molecule type" value="Genomic_DNA"/>
</dbReference>
<keyword evidence="2" id="KW-1185">Reference proteome</keyword>
<evidence type="ECO:0000313" key="1">
    <source>
        <dbReference type="EMBL" id="KZT54983.1"/>
    </source>
</evidence>
<dbReference type="AlphaFoldDB" id="A0A165EJB3"/>
<dbReference type="InParanoid" id="A0A165EJB3"/>
<accession>A0A165EJB3</accession>
<gene>
    <name evidence="1" type="ORF">CALCODRAFT_368212</name>
</gene>
<reference evidence="1 2" key="1">
    <citation type="journal article" date="2016" name="Mol. Biol. Evol.">
        <title>Comparative Genomics of Early-Diverging Mushroom-Forming Fungi Provides Insights into the Origins of Lignocellulose Decay Capabilities.</title>
        <authorList>
            <person name="Nagy L.G."/>
            <person name="Riley R."/>
            <person name="Tritt A."/>
            <person name="Adam C."/>
            <person name="Daum C."/>
            <person name="Floudas D."/>
            <person name="Sun H."/>
            <person name="Yadav J.S."/>
            <person name="Pangilinan J."/>
            <person name="Larsson K.H."/>
            <person name="Matsuura K."/>
            <person name="Barry K."/>
            <person name="Labutti K."/>
            <person name="Kuo R."/>
            <person name="Ohm R.A."/>
            <person name="Bhattacharya S.S."/>
            <person name="Shirouzu T."/>
            <person name="Yoshinaga Y."/>
            <person name="Martin F.M."/>
            <person name="Grigoriev I.V."/>
            <person name="Hibbett D.S."/>
        </authorList>
    </citation>
    <scope>NUCLEOTIDE SEQUENCE [LARGE SCALE GENOMIC DNA]</scope>
    <source>
        <strain evidence="1 2">HHB12733</strain>
    </source>
</reference>
<proteinExistence type="predicted"/>
<name>A0A165EJB3_9BASI</name>
<dbReference type="Proteomes" id="UP000076842">
    <property type="component" value="Unassembled WGS sequence"/>
</dbReference>
<protein>
    <submittedName>
        <fullName evidence="1">Uncharacterized protein</fullName>
    </submittedName>
</protein>
<organism evidence="1 2">
    <name type="scientific">Calocera cornea HHB12733</name>
    <dbReference type="NCBI Taxonomy" id="1353952"/>
    <lineage>
        <taxon>Eukaryota</taxon>
        <taxon>Fungi</taxon>
        <taxon>Dikarya</taxon>
        <taxon>Basidiomycota</taxon>
        <taxon>Agaricomycotina</taxon>
        <taxon>Dacrymycetes</taxon>
        <taxon>Dacrymycetales</taxon>
        <taxon>Dacrymycetaceae</taxon>
        <taxon>Calocera</taxon>
    </lineage>
</organism>